<dbReference type="SUPFAM" id="SSF56935">
    <property type="entry name" value="Porins"/>
    <property type="match status" value="1"/>
</dbReference>
<dbReference type="Gene3D" id="2.170.130.10">
    <property type="entry name" value="TonB-dependent receptor, plug domain"/>
    <property type="match status" value="1"/>
</dbReference>
<dbReference type="Proteomes" id="UP000465810">
    <property type="component" value="Unassembled WGS sequence"/>
</dbReference>
<evidence type="ECO:0000256" key="9">
    <source>
        <dbReference type="RuleBase" id="RU003357"/>
    </source>
</evidence>
<keyword evidence="14" id="KW-1185">Reference proteome</keyword>
<organism evidence="13 14">
    <name type="scientific">Novosphingobium silvae</name>
    <dbReference type="NCBI Taxonomy" id="2692619"/>
    <lineage>
        <taxon>Bacteria</taxon>
        <taxon>Pseudomonadati</taxon>
        <taxon>Pseudomonadota</taxon>
        <taxon>Alphaproteobacteria</taxon>
        <taxon>Sphingomonadales</taxon>
        <taxon>Sphingomonadaceae</taxon>
        <taxon>Novosphingobium</taxon>
    </lineage>
</organism>
<dbReference type="PANTHER" id="PTHR40980:SF4">
    <property type="entry name" value="TONB-DEPENDENT RECEPTOR-LIKE BETA-BARREL DOMAIN-CONTAINING PROTEIN"/>
    <property type="match status" value="1"/>
</dbReference>
<dbReference type="PROSITE" id="PS52016">
    <property type="entry name" value="TONB_DEPENDENT_REC_3"/>
    <property type="match status" value="1"/>
</dbReference>
<accession>A0A7X4GE23</accession>
<evidence type="ECO:0000259" key="12">
    <source>
        <dbReference type="Pfam" id="PF07715"/>
    </source>
</evidence>
<evidence type="ECO:0000256" key="6">
    <source>
        <dbReference type="ARBA" id="ARBA00023136"/>
    </source>
</evidence>
<dbReference type="Pfam" id="PF07715">
    <property type="entry name" value="Plug"/>
    <property type="match status" value="1"/>
</dbReference>
<dbReference type="RefSeq" id="WP_160984278.1">
    <property type="nucleotide sequence ID" value="NZ_WVTD01000001.1"/>
</dbReference>
<keyword evidence="13" id="KW-0675">Receptor</keyword>
<feature type="domain" description="TonB-dependent receptor-like beta-barrel" evidence="11">
    <location>
        <begin position="457"/>
        <end position="905"/>
    </location>
</feature>
<keyword evidence="7 8" id="KW-0998">Cell outer membrane</keyword>
<dbReference type="AlphaFoldDB" id="A0A7X4GE23"/>
<comment type="subcellular location">
    <subcellularLocation>
        <location evidence="1 8">Cell outer membrane</location>
        <topology evidence="1 8">Multi-pass membrane protein</topology>
    </subcellularLocation>
</comment>
<dbReference type="InterPro" id="IPR010104">
    <property type="entry name" value="TonB_rcpt_bac"/>
</dbReference>
<dbReference type="Gene3D" id="2.60.40.1120">
    <property type="entry name" value="Carboxypeptidase-like, regulatory domain"/>
    <property type="match status" value="1"/>
</dbReference>
<comment type="caution">
    <text evidence="13">The sequence shown here is derived from an EMBL/GenBank/DDBJ whole genome shotgun (WGS) entry which is preliminary data.</text>
</comment>
<keyword evidence="10" id="KW-0732">Signal</keyword>
<feature type="chain" id="PRO_5030618246" evidence="10">
    <location>
        <begin position="24"/>
        <end position="942"/>
    </location>
</feature>
<dbReference type="NCBIfam" id="TIGR01782">
    <property type="entry name" value="TonB-Xanth-Caul"/>
    <property type="match status" value="1"/>
</dbReference>
<proteinExistence type="inferred from homology"/>
<dbReference type="Pfam" id="PF00593">
    <property type="entry name" value="TonB_dep_Rec_b-barrel"/>
    <property type="match status" value="1"/>
</dbReference>
<evidence type="ECO:0000313" key="14">
    <source>
        <dbReference type="Proteomes" id="UP000465810"/>
    </source>
</evidence>
<evidence type="ECO:0000256" key="7">
    <source>
        <dbReference type="ARBA" id="ARBA00023237"/>
    </source>
</evidence>
<dbReference type="PANTHER" id="PTHR40980">
    <property type="entry name" value="PLUG DOMAIN-CONTAINING PROTEIN"/>
    <property type="match status" value="1"/>
</dbReference>
<evidence type="ECO:0000256" key="4">
    <source>
        <dbReference type="ARBA" id="ARBA00022692"/>
    </source>
</evidence>
<keyword evidence="6 8" id="KW-0472">Membrane</keyword>
<reference evidence="13 14" key="1">
    <citation type="submission" date="2019-12" db="EMBL/GenBank/DDBJ databases">
        <authorList>
            <person name="Feng G."/>
            <person name="Zhu H."/>
        </authorList>
    </citation>
    <scope>NUCLEOTIDE SEQUENCE [LARGE SCALE GENOMIC DNA]</scope>
    <source>
        <strain evidence="13 14">FGD1</strain>
    </source>
</reference>
<evidence type="ECO:0000256" key="3">
    <source>
        <dbReference type="ARBA" id="ARBA00022452"/>
    </source>
</evidence>
<name>A0A7X4GE23_9SPHN</name>
<evidence type="ECO:0000259" key="11">
    <source>
        <dbReference type="Pfam" id="PF00593"/>
    </source>
</evidence>
<dbReference type="GO" id="GO:0030246">
    <property type="term" value="F:carbohydrate binding"/>
    <property type="evidence" value="ECO:0007669"/>
    <property type="project" value="InterPro"/>
</dbReference>
<comment type="similarity">
    <text evidence="8 9">Belongs to the TonB-dependent receptor family.</text>
</comment>
<dbReference type="Pfam" id="PF13620">
    <property type="entry name" value="CarboxypepD_reg"/>
    <property type="match status" value="1"/>
</dbReference>
<evidence type="ECO:0000256" key="1">
    <source>
        <dbReference type="ARBA" id="ARBA00004571"/>
    </source>
</evidence>
<dbReference type="InterPro" id="IPR039426">
    <property type="entry name" value="TonB-dep_rcpt-like"/>
</dbReference>
<sequence>MKRSIQLLAGLLASASFATIAHAGEVTGHVTDATGVRGLQSATVRIVELNRTAETDRAGTYVFGDVPAGTYTLETRYVGAEVTTQSVTVPATGRISTDFNLDAIGGGDILVTGQISNLTSALSRQRAADGVESVLTRDAVGQFPDQNVAESLRRLPGVNILNDQGEGRFVAVRGLNPNLNSTSLNGVRLPAPEADVRQVALDVVSSDTIESIEVKKSFTPDMDGDFVGASIEINTTSAFDSRKNRYSLSAEGSWNDYSGKVTPKGSLDFVQKLGDDFGVAGSVSYYKRKFETDNVEAADWTSDDDDNAYAETLEYRDYDVERTRINAALSFDWRVSDTTKAYVRGNWAQFDDQEYRRRTTFDFGDFGGATASASGLTLDTGSLDDGDALTIERDHKDRFERQRIRSVAIGSDTDTGTWKFNWQASYAKSTEKETFSLDPMRFAAEFENDSGVAINIDNSGRYFPRYSVTSGAGLVNDASNYEFDRLELTTLSDGRDEEYAVKADLAHTFAGTSGDFTVQAGAKARWRKKTYDFNMSRFDGYDGDLTLADVLGSQTYRLLDMGPVANKRGSADFYLANTAGFEFNPEDSLIDSSISDFGVREDIIAGYLLGRWDSSTLRVIGGVRMERTHNELNGNLVAVSVSEDEEGEDVTAIDVSPVAYKRNYTNWLPSLTVRWSPQENLVARFAGYKTLMRPNFADMAPSYSINEDGEAEFGNPYLKPYQSWNLDAGFEYYFTNNGAFTFGAFYKSIDDFIYTQGSTAGGTFNGVEYTEVDQAVNGGKAEVAGVELGYSQVFSMLPAPFDGLLAQVNYTYTYARGSISYENDGGAQVSRRISLPSSSRNTFNAVIGYEKGPISLRAAGTFRDKYLDEVGSSVDQDRIVNQHFQLDLSAKYKVTENIRVFADWVNVNNAKYYAYQNFAGAQRLLQYEEYGSTVKFGARVSF</sequence>
<dbReference type="Gene3D" id="2.40.170.20">
    <property type="entry name" value="TonB-dependent receptor, beta-barrel domain"/>
    <property type="match status" value="1"/>
</dbReference>
<evidence type="ECO:0000313" key="13">
    <source>
        <dbReference type="EMBL" id="MYL96571.1"/>
    </source>
</evidence>
<dbReference type="CDD" id="cd01347">
    <property type="entry name" value="ligand_gated_channel"/>
    <property type="match status" value="1"/>
</dbReference>
<dbReference type="InterPro" id="IPR012910">
    <property type="entry name" value="Plug_dom"/>
</dbReference>
<dbReference type="InterPro" id="IPR013784">
    <property type="entry name" value="Carb-bd-like_fold"/>
</dbReference>
<evidence type="ECO:0000256" key="5">
    <source>
        <dbReference type="ARBA" id="ARBA00023077"/>
    </source>
</evidence>
<evidence type="ECO:0000256" key="8">
    <source>
        <dbReference type="PROSITE-ProRule" id="PRU01360"/>
    </source>
</evidence>
<dbReference type="GO" id="GO:0009279">
    <property type="term" value="C:cell outer membrane"/>
    <property type="evidence" value="ECO:0007669"/>
    <property type="project" value="UniProtKB-SubCell"/>
</dbReference>
<protein>
    <submittedName>
        <fullName evidence="13">TonB-dependent receptor</fullName>
    </submittedName>
</protein>
<evidence type="ECO:0000256" key="10">
    <source>
        <dbReference type="SAM" id="SignalP"/>
    </source>
</evidence>
<feature type="domain" description="TonB-dependent receptor plug" evidence="12">
    <location>
        <begin position="126"/>
        <end position="217"/>
    </location>
</feature>
<dbReference type="InterPro" id="IPR000531">
    <property type="entry name" value="Beta-barrel_TonB"/>
</dbReference>
<dbReference type="InterPro" id="IPR037066">
    <property type="entry name" value="Plug_dom_sf"/>
</dbReference>
<keyword evidence="4 8" id="KW-0812">Transmembrane</keyword>
<feature type="signal peptide" evidence="10">
    <location>
        <begin position="1"/>
        <end position="23"/>
    </location>
</feature>
<evidence type="ECO:0000256" key="2">
    <source>
        <dbReference type="ARBA" id="ARBA00022448"/>
    </source>
</evidence>
<gene>
    <name evidence="13" type="ORF">GR702_02125</name>
</gene>
<keyword evidence="3 8" id="KW-1134">Transmembrane beta strand</keyword>
<keyword evidence="5 9" id="KW-0798">TonB box</keyword>
<keyword evidence="2 8" id="KW-0813">Transport</keyword>
<dbReference type="EMBL" id="WVTD01000001">
    <property type="protein sequence ID" value="MYL96571.1"/>
    <property type="molecule type" value="Genomic_DNA"/>
</dbReference>
<dbReference type="InterPro" id="IPR036942">
    <property type="entry name" value="Beta-barrel_TonB_sf"/>
</dbReference>
<dbReference type="SUPFAM" id="SSF49452">
    <property type="entry name" value="Starch-binding domain-like"/>
    <property type="match status" value="1"/>
</dbReference>